<evidence type="ECO:0000313" key="2">
    <source>
        <dbReference type="Proteomes" id="UP000245207"/>
    </source>
</evidence>
<sequence length="188" mass="21104">MPVYPANEYNGIVGPVPNGILSQPNGVVVDNNSLVSSAVTMDGSRNDVQNGVEGIDVPSILCPSRGAEMEDTDHVFVKCDIAVRIWESIFHWIDMVQLMFGVIADVFNWIDVVNIRQKARGLLEAIIMSAMRVMWQYQNNVIFGAVKMKKSIIFDRIVSHSFEWCSSRGKDVYSNCSMWLQIPMTLCL</sequence>
<dbReference type="OrthoDB" id="1427601at2759"/>
<evidence type="ECO:0000313" key="1">
    <source>
        <dbReference type="EMBL" id="PWA37599.1"/>
    </source>
</evidence>
<comment type="caution">
    <text evidence="1">The sequence shown here is derived from an EMBL/GenBank/DDBJ whole genome shotgun (WGS) entry which is preliminary data.</text>
</comment>
<keyword evidence="1" id="KW-0548">Nucleotidyltransferase</keyword>
<reference evidence="1 2" key="1">
    <citation type="journal article" date="2018" name="Mol. Plant">
        <title>The genome of Artemisia annua provides insight into the evolution of Asteraceae family and artemisinin biosynthesis.</title>
        <authorList>
            <person name="Shen Q."/>
            <person name="Zhang L."/>
            <person name="Liao Z."/>
            <person name="Wang S."/>
            <person name="Yan T."/>
            <person name="Shi P."/>
            <person name="Liu M."/>
            <person name="Fu X."/>
            <person name="Pan Q."/>
            <person name="Wang Y."/>
            <person name="Lv Z."/>
            <person name="Lu X."/>
            <person name="Zhang F."/>
            <person name="Jiang W."/>
            <person name="Ma Y."/>
            <person name="Chen M."/>
            <person name="Hao X."/>
            <person name="Li L."/>
            <person name="Tang Y."/>
            <person name="Lv G."/>
            <person name="Zhou Y."/>
            <person name="Sun X."/>
            <person name="Brodelius P.E."/>
            <person name="Rose J.K.C."/>
            <person name="Tang K."/>
        </authorList>
    </citation>
    <scope>NUCLEOTIDE SEQUENCE [LARGE SCALE GENOMIC DNA]</scope>
    <source>
        <strain evidence="2">cv. Huhao1</strain>
        <tissue evidence="1">Leaf</tissue>
    </source>
</reference>
<proteinExistence type="predicted"/>
<protein>
    <submittedName>
        <fullName evidence="1">RNA-directed DNA polymerase, eukaryota, Reverse transcriptase zinc-binding domain protein</fullName>
    </submittedName>
</protein>
<dbReference type="GO" id="GO:0003964">
    <property type="term" value="F:RNA-directed DNA polymerase activity"/>
    <property type="evidence" value="ECO:0007669"/>
    <property type="project" value="UniProtKB-KW"/>
</dbReference>
<gene>
    <name evidence="1" type="ORF">CTI12_AA588740</name>
</gene>
<keyword evidence="2" id="KW-1185">Reference proteome</keyword>
<name>A0A2U1KLG3_ARTAN</name>
<organism evidence="1 2">
    <name type="scientific">Artemisia annua</name>
    <name type="common">Sweet wormwood</name>
    <dbReference type="NCBI Taxonomy" id="35608"/>
    <lineage>
        <taxon>Eukaryota</taxon>
        <taxon>Viridiplantae</taxon>
        <taxon>Streptophyta</taxon>
        <taxon>Embryophyta</taxon>
        <taxon>Tracheophyta</taxon>
        <taxon>Spermatophyta</taxon>
        <taxon>Magnoliopsida</taxon>
        <taxon>eudicotyledons</taxon>
        <taxon>Gunneridae</taxon>
        <taxon>Pentapetalae</taxon>
        <taxon>asterids</taxon>
        <taxon>campanulids</taxon>
        <taxon>Asterales</taxon>
        <taxon>Asteraceae</taxon>
        <taxon>Asteroideae</taxon>
        <taxon>Anthemideae</taxon>
        <taxon>Artemisiinae</taxon>
        <taxon>Artemisia</taxon>
    </lineage>
</organism>
<keyword evidence="1" id="KW-0808">Transferase</keyword>
<dbReference type="AlphaFoldDB" id="A0A2U1KLG3"/>
<dbReference type="EMBL" id="PKPP01016550">
    <property type="protein sequence ID" value="PWA37599.1"/>
    <property type="molecule type" value="Genomic_DNA"/>
</dbReference>
<dbReference type="Proteomes" id="UP000245207">
    <property type="component" value="Unassembled WGS sequence"/>
</dbReference>
<keyword evidence="1" id="KW-0695">RNA-directed DNA polymerase</keyword>
<accession>A0A2U1KLG3</accession>